<protein>
    <submittedName>
        <fullName evidence="2">Uncharacterized protein</fullName>
    </submittedName>
</protein>
<dbReference type="EMBL" id="JAWDKC010000017">
    <property type="protein sequence ID" value="MDV0445387.1"/>
    <property type="molecule type" value="Genomic_DNA"/>
</dbReference>
<keyword evidence="1" id="KW-1133">Transmembrane helix</keyword>
<feature type="transmembrane region" description="Helical" evidence="1">
    <location>
        <begin position="12"/>
        <end position="36"/>
    </location>
</feature>
<gene>
    <name evidence="2" type="ORF">MmiAt1_09640</name>
</gene>
<keyword evidence="1" id="KW-0812">Transmembrane</keyword>
<accession>A0ABU3VPN8</accession>
<reference evidence="2 3" key="1">
    <citation type="submission" date="2023-06" db="EMBL/GenBank/DDBJ databases">
        <title>Genome sequence of Methanimicrococcus sp. At1.</title>
        <authorList>
            <person name="Protasov E."/>
            <person name="Platt K."/>
            <person name="Poehlein A."/>
            <person name="Daniel R."/>
            <person name="Brune A."/>
        </authorList>
    </citation>
    <scope>NUCLEOTIDE SEQUENCE [LARGE SCALE GENOMIC DNA]</scope>
    <source>
        <strain evidence="2 3">At1</strain>
    </source>
</reference>
<organism evidence="2 3">
    <name type="scientific">Methanimicrococcus hacksteinii</name>
    <dbReference type="NCBI Taxonomy" id="3028293"/>
    <lineage>
        <taxon>Archaea</taxon>
        <taxon>Methanobacteriati</taxon>
        <taxon>Methanobacteriota</taxon>
        <taxon>Stenosarchaea group</taxon>
        <taxon>Methanomicrobia</taxon>
        <taxon>Methanosarcinales</taxon>
        <taxon>Methanosarcinaceae</taxon>
        <taxon>Methanimicrococcus</taxon>
    </lineage>
</organism>
<keyword evidence="3" id="KW-1185">Reference proteome</keyword>
<name>A0ABU3VPN8_9EURY</name>
<feature type="transmembrane region" description="Helical" evidence="1">
    <location>
        <begin position="42"/>
        <end position="61"/>
    </location>
</feature>
<evidence type="ECO:0000256" key="1">
    <source>
        <dbReference type="SAM" id="Phobius"/>
    </source>
</evidence>
<comment type="caution">
    <text evidence="2">The sequence shown here is derived from an EMBL/GenBank/DDBJ whole genome shotgun (WGS) entry which is preliminary data.</text>
</comment>
<keyword evidence="1" id="KW-0472">Membrane</keyword>
<evidence type="ECO:0000313" key="2">
    <source>
        <dbReference type="EMBL" id="MDV0445387.1"/>
    </source>
</evidence>
<proteinExistence type="predicted"/>
<sequence>MFVNNIYKKFLINCFIMVIIFIIFNIFGYFCITFYTNFQFSLAIYIYNHFYIYVSCLVYSVKWDENGNLYGIFLFYDNF</sequence>
<evidence type="ECO:0000313" key="3">
    <source>
        <dbReference type="Proteomes" id="UP001272052"/>
    </source>
</evidence>
<dbReference type="Proteomes" id="UP001272052">
    <property type="component" value="Unassembled WGS sequence"/>
</dbReference>